<feature type="domain" description="Laminin G" evidence="7">
    <location>
        <begin position="226"/>
        <end position="396"/>
    </location>
</feature>
<name>A0A2M7RE00_9BACT</name>
<gene>
    <name evidence="8" type="ORF">COY67_02180</name>
</gene>
<comment type="cofactor">
    <cofactor evidence="1">
        <name>Ca(2+)</name>
        <dbReference type="ChEBI" id="CHEBI:29108"/>
    </cofactor>
</comment>
<dbReference type="EMBL" id="PFMC01000058">
    <property type="protein sequence ID" value="PIY94742.1"/>
    <property type="molecule type" value="Genomic_DNA"/>
</dbReference>
<dbReference type="AlphaFoldDB" id="A0A2M7RE00"/>
<dbReference type="SUPFAM" id="SSF49785">
    <property type="entry name" value="Galactose-binding domain-like"/>
    <property type="match status" value="3"/>
</dbReference>
<feature type="region of interest" description="Disordered" evidence="6">
    <location>
        <begin position="89"/>
        <end position="108"/>
    </location>
</feature>
<evidence type="ECO:0000256" key="1">
    <source>
        <dbReference type="ARBA" id="ARBA00001913"/>
    </source>
</evidence>
<dbReference type="PANTHER" id="PTHR19277:SF125">
    <property type="entry name" value="B6"/>
    <property type="match status" value="1"/>
</dbReference>
<keyword evidence="3" id="KW-0732">Signal</keyword>
<dbReference type="InterPro" id="IPR051360">
    <property type="entry name" value="Neuronal_Pentraxin_Related"/>
</dbReference>
<evidence type="ECO:0000256" key="5">
    <source>
        <dbReference type="ARBA" id="ARBA00023157"/>
    </source>
</evidence>
<evidence type="ECO:0000256" key="6">
    <source>
        <dbReference type="SAM" id="MobiDB-lite"/>
    </source>
</evidence>
<dbReference type="Gene3D" id="2.60.120.200">
    <property type="match status" value="3"/>
</dbReference>
<dbReference type="GO" id="GO:0046872">
    <property type="term" value="F:metal ion binding"/>
    <property type="evidence" value="ECO:0007669"/>
    <property type="project" value="UniProtKB-KW"/>
</dbReference>
<evidence type="ECO:0000256" key="2">
    <source>
        <dbReference type="ARBA" id="ARBA00022723"/>
    </source>
</evidence>
<dbReference type="InterPro" id="IPR008979">
    <property type="entry name" value="Galactose-bd-like_sf"/>
</dbReference>
<dbReference type="Pfam" id="PF13385">
    <property type="entry name" value="Laminin_G_3"/>
    <property type="match status" value="3"/>
</dbReference>
<keyword evidence="4" id="KW-0106">Calcium</keyword>
<sequence length="1091" mass="116618">MFKKISNNLVLAVIAVLIVISLTAGIGGAMGYFGFGSGSSASTPISAGGVSDKGLIGYWPLDTIAEKVGSDLVSNGTFETDVTTGWTVHGSSTNTKESGTRTGGSGSYVLRNTTTATNSGSKKAGTALVVGKTYRVTGWTRSDGTGEPEVWLGGAASPYWQGTTSTSWQNFDFTAVANDASFYLTNDSASASYVEWDDVIVKEIQTADKTPNENHGTVYGATVGADATSFNGTDNYISIPDSPEFDLTGAFTISAWVKTSQSAQEAIVCKDGDSSDYPNYCIDFLSGTIRLFGYEGSSGKGLAVASKDISDNEWHHIVGTFDGVDNWNIYVDVTATGSATEAASLTTTNKPLLIGDRAMRASMEFNGSIDEVRFYNRALSTDEITALYNNGTRNSTRAMTISSQSKGLIFHAPLDSKSEKVGSELVINGTFDSSDDWSVGSGWSIGGGIATASSTGGTLSQVITLTEGVTYRISFDMTRTSGILYVDLGSDTIPQTFTDANAHKEIEIVASSSNIVRFYGGGISGTVDNVSVKEIQTVDTTPNSNHGTVYGATNTTDRKGQSNMAMSFDGTDDYIDTNYTAALSSADFSVSAWIKQGAGQSYAVSQAHTAPSYSSDWFFPFGGGNSIFWMRAVGLGSASSLIEDNQWHHLVMVWDVSEEKYTGYVDGASLGQSAAVTSYGGINSVKIGVRGDGTTSFYNGSIDDVRIYDRVITQDEVTSLYDSYNNNVTSGSLTKGLVGQWDLTEKSEKVGSEEHSNSDIEDGATTNWSWDPKTNGVRTNETSDVYAGSTSARLTNSTENPIAFWEPQSGVTVGQYYRVTVYAKDVDCPTIPYFSAAGATWVSGDTSFTGISTSAWTRYSAVYRATGTSVAIYVRTAANAAQGDFLIDNFSLKKILTKDSTPYENHGTVYGATQNTDYMSFDGTDDYVVTSDDSTGGNIVSVSTWIKTSYNNVAIDNGIIGKWDTGEGKRIYMFSHDVTTNYLSFLTSPDGAYSASNRVYYTTAINDGEWHHIVGVHDGSSNYLYVDGDLKDSADVDNGLYGTTQSISYGVILNSNTPLANSFFNGDISNIRFYNRVLSSAEILSLYNKGQ</sequence>
<dbReference type="PROSITE" id="PS50025">
    <property type="entry name" value="LAM_G_DOMAIN"/>
    <property type="match status" value="1"/>
</dbReference>
<accession>A0A2M7RE00</accession>
<evidence type="ECO:0000256" key="4">
    <source>
        <dbReference type="ARBA" id="ARBA00022837"/>
    </source>
</evidence>
<reference evidence="9" key="1">
    <citation type="submission" date="2017-09" db="EMBL/GenBank/DDBJ databases">
        <title>Depth-based differentiation of microbial function through sediment-hosted aquifers and enrichment of novel symbionts in the deep terrestrial subsurface.</title>
        <authorList>
            <person name="Probst A.J."/>
            <person name="Ladd B."/>
            <person name="Jarett J.K."/>
            <person name="Geller-Mcgrath D.E."/>
            <person name="Sieber C.M.K."/>
            <person name="Emerson J.B."/>
            <person name="Anantharaman K."/>
            <person name="Thomas B.C."/>
            <person name="Malmstrom R."/>
            <person name="Stieglmeier M."/>
            <person name="Klingl A."/>
            <person name="Woyke T."/>
            <person name="Ryan C.M."/>
            <person name="Banfield J.F."/>
        </authorList>
    </citation>
    <scope>NUCLEOTIDE SEQUENCE [LARGE SCALE GENOMIC DNA]</scope>
</reference>
<evidence type="ECO:0000313" key="8">
    <source>
        <dbReference type="EMBL" id="PIY94742.1"/>
    </source>
</evidence>
<dbReference type="Proteomes" id="UP000228689">
    <property type="component" value="Unassembled WGS sequence"/>
</dbReference>
<dbReference type="Gene3D" id="2.60.120.260">
    <property type="entry name" value="Galactose-binding domain-like"/>
    <property type="match status" value="2"/>
</dbReference>
<keyword evidence="5" id="KW-1015">Disulfide bond</keyword>
<dbReference type="InterPro" id="IPR001791">
    <property type="entry name" value="Laminin_G"/>
</dbReference>
<evidence type="ECO:0000259" key="7">
    <source>
        <dbReference type="PROSITE" id="PS50025"/>
    </source>
</evidence>
<protein>
    <recommendedName>
        <fullName evidence="7">Laminin G domain-containing protein</fullName>
    </recommendedName>
</protein>
<dbReference type="PANTHER" id="PTHR19277">
    <property type="entry name" value="PENTRAXIN"/>
    <property type="match status" value="1"/>
</dbReference>
<feature type="region of interest" description="Disordered" evidence="6">
    <location>
        <begin position="746"/>
        <end position="781"/>
    </location>
</feature>
<dbReference type="SMART" id="SM00560">
    <property type="entry name" value="LamGL"/>
    <property type="match status" value="2"/>
</dbReference>
<organism evidence="8 9">
    <name type="scientific">Candidatus Komeilibacteria bacterium CG_4_10_14_0_8_um_filter_37_78</name>
    <dbReference type="NCBI Taxonomy" id="1974471"/>
    <lineage>
        <taxon>Bacteria</taxon>
        <taxon>Candidatus Komeiliibacteriota</taxon>
    </lineage>
</organism>
<evidence type="ECO:0000313" key="9">
    <source>
        <dbReference type="Proteomes" id="UP000228689"/>
    </source>
</evidence>
<proteinExistence type="predicted"/>
<comment type="caution">
    <text evidence="8">The sequence shown here is derived from an EMBL/GenBank/DDBJ whole genome shotgun (WGS) entry which is preliminary data.</text>
</comment>
<dbReference type="InterPro" id="IPR013320">
    <property type="entry name" value="ConA-like_dom_sf"/>
</dbReference>
<dbReference type="InterPro" id="IPR006558">
    <property type="entry name" value="LamG-like"/>
</dbReference>
<feature type="compositionally biased region" description="Basic and acidic residues" evidence="6">
    <location>
        <begin position="746"/>
        <end position="758"/>
    </location>
</feature>
<dbReference type="SUPFAM" id="SSF49899">
    <property type="entry name" value="Concanavalin A-like lectins/glucanases"/>
    <property type="match status" value="3"/>
</dbReference>
<evidence type="ECO:0000256" key="3">
    <source>
        <dbReference type="ARBA" id="ARBA00022729"/>
    </source>
</evidence>
<keyword evidence="2" id="KW-0479">Metal-binding</keyword>